<keyword evidence="3" id="KW-1185">Reference proteome</keyword>
<reference evidence="3" key="2">
    <citation type="submission" date="2015-01" db="EMBL/GenBank/DDBJ databases">
        <title>Evolutionary Origins and Diversification of the Mycorrhizal Mutualists.</title>
        <authorList>
            <consortium name="DOE Joint Genome Institute"/>
            <consortium name="Mycorrhizal Genomics Consortium"/>
            <person name="Kohler A."/>
            <person name="Kuo A."/>
            <person name="Nagy L.G."/>
            <person name="Floudas D."/>
            <person name="Copeland A."/>
            <person name="Barry K.W."/>
            <person name="Cichocki N."/>
            <person name="Veneault-Fourrey C."/>
            <person name="LaButti K."/>
            <person name="Lindquist E.A."/>
            <person name="Lipzen A."/>
            <person name="Lundell T."/>
            <person name="Morin E."/>
            <person name="Murat C."/>
            <person name="Riley R."/>
            <person name="Ohm R."/>
            <person name="Sun H."/>
            <person name="Tunlid A."/>
            <person name="Henrissat B."/>
            <person name="Grigoriev I.V."/>
            <person name="Hibbett D.S."/>
            <person name="Martin F."/>
        </authorList>
    </citation>
    <scope>NUCLEOTIDE SEQUENCE [LARGE SCALE GENOMIC DNA]</scope>
    <source>
        <strain evidence="3">441</strain>
    </source>
</reference>
<protein>
    <submittedName>
        <fullName evidence="2">Uncharacterized protein</fullName>
    </submittedName>
</protein>
<evidence type="ECO:0000256" key="1">
    <source>
        <dbReference type="SAM" id="MobiDB-lite"/>
    </source>
</evidence>
<feature type="region of interest" description="Disordered" evidence="1">
    <location>
        <begin position="23"/>
        <end position="74"/>
    </location>
</feature>
<name>A0A0C9Z2F7_9AGAM</name>
<dbReference type="EMBL" id="KN833854">
    <property type="protein sequence ID" value="KIK16537.1"/>
    <property type="molecule type" value="Genomic_DNA"/>
</dbReference>
<proteinExistence type="predicted"/>
<dbReference type="AlphaFoldDB" id="A0A0C9Z2F7"/>
<accession>A0A0C9Z2F7</accession>
<feature type="compositionally biased region" description="Polar residues" evidence="1">
    <location>
        <begin position="23"/>
        <end position="45"/>
    </location>
</feature>
<reference evidence="2 3" key="1">
    <citation type="submission" date="2014-04" db="EMBL/GenBank/DDBJ databases">
        <authorList>
            <consortium name="DOE Joint Genome Institute"/>
            <person name="Kuo A."/>
            <person name="Kohler A."/>
            <person name="Costa M.D."/>
            <person name="Nagy L.G."/>
            <person name="Floudas D."/>
            <person name="Copeland A."/>
            <person name="Barry K.W."/>
            <person name="Cichocki N."/>
            <person name="Veneault-Fourrey C."/>
            <person name="LaButti K."/>
            <person name="Lindquist E.A."/>
            <person name="Lipzen A."/>
            <person name="Lundell T."/>
            <person name="Morin E."/>
            <person name="Murat C."/>
            <person name="Sun H."/>
            <person name="Tunlid A."/>
            <person name="Henrissat B."/>
            <person name="Grigoriev I.V."/>
            <person name="Hibbett D.S."/>
            <person name="Martin F."/>
            <person name="Nordberg H.P."/>
            <person name="Cantor M.N."/>
            <person name="Hua S.X."/>
        </authorList>
    </citation>
    <scope>NUCLEOTIDE SEQUENCE [LARGE SCALE GENOMIC DNA]</scope>
    <source>
        <strain evidence="2 3">441</strain>
    </source>
</reference>
<sequence>MSEQQQCKVRFCRRVDIVLISPQQQYRSSSAQPEEMDSSSSQGRTVSKHYPSMEALSLYGEESPSPSTEMSTAV</sequence>
<dbReference type="Proteomes" id="UP000054018">
    <property type="component" value="Unassembled WGS sequence"/>
</dbReference>
<dbReference type="HOGENOM" id="CLU_2688738_0_0_1"/>
<evidence type="ECO:0000313" key="3">
    <source>
        <dbReference type="Proteomes" id="UP000054018"/>
    </source>
</evidence>
<organism evidence="2 3">
    <name type="scientific">Pisolithus microcarpus 441</name>
    <dbReference type="NCBI Taxonomy" id="765257"/>
    <lineage>
        <taxon>Eukaryota</taxon>
        <taxon>Fungi</taxon>
        <taxon>Dikarya</taxon>
        <taxon>Basidiomycota</taxon>
        <taxon>Agaricomycotina</taxon>
        <taxon>Agaricomycetes</taxon>
        <taxon>Agaricomycetidae</taxon>
        <taxon>Boletales</taxon>
        <taxon>Sclerodermatineae</taxon>
        <taxon>Pisolithaceae</taxon>
        <taxon>Pisolithus</taxon>
    </lineage>
</organism>
<evidence type="ECO:0000313" key="2">
    <source>
        <dbReference type="EMBL" id="KIK16537.1"/>
    </source>
</evidence>
<gene>
    <name evidence="2" type="ORF">PISMIDRAFT_15753</name>
</gene>
<feature type="compositionally biased region" description="Low complexity" evidence="1">
    <location>
        <begin position="61"/>
        <end position="74"/>
    </location>
</feature>